<sequence>MRNQLNCTTCVDRQQTYDGINKERKRDARTESVTRILLRFRERTCLFFWSQLAELLGVTADVPRPQMVLEATETTLAAMARAALIVTCPRRGGSRGVRV</sequence>
<accession>A0A7N0UBJ8</accession>
<evidence type="ECO:0000313" key="1">
    <source>
        <dbReference type="EnsemblPlants" id="Kaladp0058s0663.1.v1.1.CDS.1"/>
    </source>
</evidence>
<reference evidence="1" key="1">
    <citation type="submission" date="2021-01" db="UniProtKB">
        <authorList>
            <consortium name="EnsemblPlants"/>
        </authorList>
    </citation>
    <scope>IDENTIFICATION</scope>
</reference>
<protein>
    <submittedName>
        <fullName evidence="1">Uncharacterized protein</fullName>
    </submittedName>
</protein>
<dbReference type="EnsemblPlants" id="Kaladp0058s0663.1.v1.1">
    <property type="protein sequence ID" value="Kaladp0058s0663.1.v1.1.CDS.1"/>
    <property type="gene ID" value="Kaladp0058s0663.v1.1"/>
</dbReference>
<organism evidence="1 2">
    <name type="scientific">Kalanchoe fedtschenkoi</name>
    <name type="common">Lavender scallops</name>
    <name type="synonym">South American air plant</name>
    <dbReference type="NCBI Taxonomy" id="63787"/>
    <lineage>
        <taxon>Eukaryota</taxon>
        <taxon>Viridiplantae</taxon>
        <taxon>Streptophyta</taxon>
        <taxon>Embryophyta</taxon>
        <taxon>Tracheophyta</taxon>
        <taxon>Spermatophyta</taxon>
        <taxon>Magnoliopsida</taxon>
        <taxon>eudicotyledons</taxon>
        <taxon>Gunneridae</taxon>
        <taxon>Pentapetalae</taxon>
        <taxon>Saxifragales</taxon>
        <taxon>Crassulaceae</taxon>
        <taxon>Kalanchoe</taxon>
    </lineage>
</organism>
<name>A0A7N0UBJ8_KALFE</name>
<dbReference type="AlphaFoldDB" id="A0A7N0UBJ8"/>
<dbReference type="Gramene" id="Kaladp0058s0663.1.v1.1">
    <property type="protein sequence ID" value="Kaladp0058s0663.1.v1.1.CDS.1"/>
    <property type="gene ID" value="Kaladp0058s0663.v1.1"/>
</dbReference>
<dbReference type="Proteomes" id="UP000594263">
    <property type="component" value="Unplaced"/>
</dbReference>
<keyword evidence="2" id="KW-1185">Reference proteome</keyword>
<proteinExistence type="predicted"/>
<evidence type="ECO:0000313" key="2">
    <source>
        <dbReference type="Proteomes" id="UP000594263"/>
    </source>
</evidence>